<evidence type="ECO:0000313" key="1">
    <source>
        <dbReference type="EMBL" id="RAL70124.1"/>
    </source>
</evidence>
<dbReference type="AlphaFoldDB" id="A0A328ENB5"/>
<proteinExistence type="predicted"/>
<evidence type="ECO:0000313" key="2">
    <source>
        <dbReference type="Proteomes" id="UP000248786"/>
    </source>
</evidence>
<name>A0A328ENB5_9CHLR</name>
<reference evidence="1 2" key="1">
    <citation type="submission" date="2018-05" db="EMBL/GenBank/DDBJ databases">
        <title>Draft genome sequences of Dehalococcoides mccartyi strains RC and KS.</title>
        <authorList>
            <person name="Higgins S.A."/>
            <person name="Padilla-Crespo E."/>
            <person name="Loeffler F.E."/>
        </authorList>
    </citation>
    <scope>NUCLEOTIDE SEQUENCE [LARGE SCALE GENOMIC DNA]</scope>
    <source>
        <strain evidence="1 2">KS</strain>
    </source>
</reference>
<dbReference type="GO" id="GO:0043571">
    <property type="term" value="P:maintenance of CRISPR repeat elements"/>
    <property type="evidence" value="ECO:0007669"/>
    <property type="project" value="InterPro"/>
</dbReference>
<dbReference type="EMBL" id="QGLD01000016">
    <property type="protein sequence ID" value="RAL70124.1"/>
    <property type="molecule type" value="Genomic_DNA"/>
</dbReference>
<organism evidence="1 2">
    <name type="scientific">Dehalococcoides mccartyi</name>
    <dbReference type="NCBI Taxonomy" id="61435"/>
    <lineage>
        <taxon>Bacteria</taxon>
        <taxon>Bacillati</taxon>
        <taxon>Chloroflexota</taxon>
        <taxon>Dehalococcoidia</taxon>
        <taxon>Dehalococcoidales</taxon>
        <taxon>Dehalococcoidaceae</taxon>
        <taxon>Dehalococcoides</taxon>
    </lineage>
</organism>
<sequence>MIKADGSGKDTVVSYRDYLTDASFTVGLESSDRNLLEKIAKALVSPQWVLFLGRKAFPLTKPPIFEFSNPVKPGSLEEHLLCGASAKRVLLESPDGERTQYDWPLCFGERRFKPRRFTVKYVPA</sequence>
<accession>A0A328ENB5</accession>
<dbReference type="InterPro" id="IPR021124">
    <property type="entry name" value="CRISPR-assoc_prot_Cas5"/>
</dbReference>
<gene>
    <name evidence="1" type="ORF">C1G86_1450</name>
</gene>
<dbReference type="Gene3D" id="3.30.70.2660">
    <property type="match status" value="1"/>
</dbReference>
<dbReference type="Pfam" id="PF09704">
    <property type="entry name" value="Cas_Cas5d"/>
    <property type="match status" value="1"/>
</dbReference>
<protein>
    <submittedName>
        <fullName evidence="1">CRISPR-associated protein, Cas5e family</fullName>
    </submittedName>
</protein>
<dbReference type="Proteomes" id="UP000248786">
    <property type="component" value="Unassembled WGS sequence"/>
</dbReference>
<comment type="caution">
    <text evidence="1">The sequence shown here is derived from an EMBL/GenBank/DDBJ whole genome shotgun (WGS) entry which is preliminary data.</text>
</comment>